<feature type="compositionally biased region" description="Low complexity" evidence="1">
    <location>
        <begin position="24"/>
        <end position="48"/>
    </location>
</feature>
<proteinExistence type="predicted"/>
<reference evidence="3" key="1">
    <citation type="submission" date="2008-03" db="EMBL/GenBank/DDBJ databases">
        <title>Annotation of Ixodes scapularis.</title>
        <authorList>
            <consortium name="Ixodes scapularis Genome Project Consortium"/>
            <person name="Caler E."/>
            <person name="Hannick L.I."/>
            <person name="Bidwell S."/>
            <person name="Joardar V."/>
            <person name="Thiagarajan M."/>
            <person name="Amedeo P."/>
            <person name="Galinsky K.J."/>
            <person name="Schobel S."/>
            <person name="Inman J."/>
            <person name="Hostetler J."/>
            <person name="Miller J."/>
            <person name="Hammond M."/>
            <person name="Megy K."/>
            <person name="Lawson D."/>
            <person name="Kodira C."/>
            <person name="Sutton G."/>
            <person name="Meyer J."/>
            <person name="Hill C.A."/>
            <person name="Birren B."/>
            <person name="Nene V."/>
            <person name="Collins F."/>
            <person name="Alarcon-Chaidez F."/>
            <person name="Wikel S."/>
            <person name="Strausberg R."/>
        </authorList>
    </citation>
    <scope>NUCLEOTIDE SEQUENCE [LARGE SCALE GENOMIC DNA]</scope>
    <source>
        <strain evidence="3">Wikel</strain>
    </source>
</reference>
<accession>A0A1S4L0K2</accession>
<keyword evidence="3" id="KW-1185">Reference proteome</keyword>
<dbReference type="VEuPathDB" id="VectorBase:ISCW006666"/>
<reference evidence="2" key="2">
    <citation type="submission" date="2020-05" db="UniProtKB">
        <authorList>
            <consortium name="EnsemblMetazoa"/>
        </authorList>
    </citation>
    <scope>IDENTIFICATION</scope>
    <source>
        <strain evidence="2">wikel</strain>
    </source>
</reference>
<dbReference type="VEuPathDB" id="VectorBase:ISCI006666"/>
<dbReference type="Proteomes" id="UP000001555">
    <property type="component" value="Unassembled WGS sequence"/>
</dbReference>
<sequence>MPGTAVERPGGRGGAHPGLHRLGLHLPRAPGEDPAALRPGQARAQPAAQDRRRTGALPPYLRM</sequence>
<dbReference type="InParanoid" id="A0A1S4L0K2"/>
<evidence type="ECO:0000313" key="3">
    <source>
        <dbReference type="Proteomes" id="UP000001555"/>
    </source>
</evidence>
<dbReference type="EMBL" id="ABJB010033596">
    <property type="status" value="NOT_ANNOTATED_CDS"/>
    <property type="molecule type" value="Genomic_DNA"/>
</dbReference>
<organism evidence="2 3">
    <name type="scientific">Ixodes scapularis</name>
    <name type="common">Black-legged tick</name>
    <name type="synonym">Deer tick</name>
    <dbReference type="NCBI Taxonomy" id="6945"/>
    <lineage>
        <taxon>Eukaryota</taxon>
        <taxon>Metazoa</taxon>
        <taxon>Ecdysozoa</taxon>
        <taxon>Arthropoda</taxon>
        <taxon>Chelicerata</taxon>
        <taxon>Arachnida</taxon>
        <taxon>Acari</taxon>
        <taxon>Parasitiformes</taxon>
        <taxon>Ixodida</taxon>
        <taxon>Ixodoidea</taxon>
        <taxon>Ixodidae</taxon>
        <taxon>Ixodinae</taxon>
        <taxon>Ixodes</taxon>
    </lineage>
</organism>
<dbReference type="EnsemblMetazoa" id="ISCW006666-RA">
    <property type="protein sequence ID" value="ISCW006666-PA"/>
    <property type="gene ID" value="ISCW006666"/>
</dbReference>
<dbReference type="AlphaFoldDB" id="A0A1S4L0K2"/>
<name>A0A1S4L0K2_IXOSC</name>
<evidence type="ECO:0000256" key="1">
    <source>
        <dbReference type="SAM" id="MobiDB-lite"/>
    </source>
</evidence>
<evidence type="ECO:0000313" key="2">
    <source>
        <dbReference type="EnsemblMetazoa" id="ISCW006666-PA"/>
    </source>
</evidence>
<protein>
    <recommendedName>
        <fullName evidence="4">Secreted protein</fullName>
    </recommendedName>
</protein>
<evidence type="ECO:0008006" key="4">
    <source>
        <dbReference type="Google" id="ProtNLM"/>
    </source>
</evidence>
<feature type="region of interest" description="Disordered" evidence="1">
    <location>
        <begin position="1"/>
        <end position="63"/>
    </location>
</feature>